<feature type="domain" description="Serpin" evidence="6">
    <location>
        <begin position="36"/>
        <end position="387"/>
    </location>
</feature>
<evidence type="ECO:0000313" key="8">
    <source>
        <dbReference type="Proteomes" id="UP001329430"/>
    </source>
</evidence>
<reference evidence="7 8" key="1">
    <citation type="journal article" date="2024" name="Insects">
        <title>An Improved Chromosome-Level Genome Assembly of the Firefly Pyrocoelia pectoralis.</title>
        <authorList>
            <person name="Fu X."/>
            <person name="Meyer-Rochow V.B."/>
            <person name="Ballantyne L."/>
            <person name="Zhu X."/>
        </authorList>
    </citation>
    <scope>NUCLEOTIDE SEQUENCE [LARGE SCALE GENOMIC DNA]</scope>
    <source>
        <strain evidence="7">XCY_ONT2</strain>
    </source>
</reference>
<dbReference type="InterPro" id="IPR000215">
    <property type="entry name" value="Serpin_fam"/>
</dbReference>
<evidence type="ECO:0000256" key="4">
    <source>
        <dbReference type="RuleBase" id="RU000411"/>
    </source>
</evidence>
<accession>A0AAN7ZG95</accession>
<dbReference type="AlphaFoldDB" id="A0AAN7ZG95"/>
<dbReference type="PANTHER" id="PTHR11461:SF211">
    <property type="entry name" value="GH10112P-RELATED"/>
    <property type="match status" value="1"/>
</dbReference>
<evidence type="ECO:0000256" key="5">
    <source>
        <dbReference type="SAM" id="SignalP"/>
    </source>
</evidence>
<organism evidence="7 8">
    <name type="scientific">Pyrocoelia pectoralis</name>
    <dbReference type="NCBI Taxonomy" id="417401"/>
    <lineage>
        <taxon>Eukaryota</taxon>
        <taxon>Metazoa</taxon>
        <taxon>Ecdysozoa</taxon>
        <taxon>Arthropoda</taxon>
        <taxon>Hexapoda</taxon>
        <taxon>Insecta</taxon>
        <taxon>Pterygota</taxon>
        <taxon>Neoptera</taxon>
        <taxon>Endopterygota</taxon>
        <taxon>Coleoptera</taxon>
        <taxon>Polyphaga</taxon>
        <taxon>Elateriformia</taxon>
        <taxon>Elateroidea</taxon>
        <taxon>Lampyridae</taxon>
        <taxon>Lampyrinae</taxon>
        <taxon>Pyrocoelia</taxon>
    </lineage>
</organism>
<dbReference type="InterPro" id="IPR042178">
    <property type="entry name" value="Serpin_sf_1"/>
</dbReference>
<dbReference type="InterPro" id="IPR023795">
    <property type="entry name" value="Serpin_CS"/>
</dbReference>
<dbReference type="SUPFAM" id="SSF56574">
    <property type="entry name" value="Serpins"/>
    <property type="match status" value="1"/>
</dbReference>
<feature type="signal peptide" evidence="5">
    <location>
        <begin position="1"/>
        <end position="18"/>
    </location>
</feature>
<keyword evidence="2" id="KW-0646">Protease inhibitor</keyword>
<sequence>MKCSILMLCLSTILTIKGEELAEVEEFKKINILFTGNLYKELLKTNTENLVVCPFSIQTVLAMIHAGAGGNTAKELATGSNFPDDSTKVQSFFKVLKLEESQLYILKSVNKLYLANRFKIDDNYRSIVNNVFKADIESINFIESKKAAYTINNWVENQTQNKIKNLIKGDYLGGDTVSVLVNAIYFNADWLDPFHSPLTQRRTFNINRAKQEEVDMMHTVLDAFIHDNEKLNAQFLELPYQSEDVTMTFVLPFEIEGFSHLENNIEEVLKRQPFDDMREVHIVIPKFKMETSISLEPIMQNLGIQEAFTRSANFSGMTVNHPIYLSHVEQKAFIEVTEKGTTAGAATFAISEDRSFGGSRFIANHPFIYLIRHKINGILFVGKFVNPIGTMISM</sequence>
<evidence type="ECO:0000313" key="7">
    <source>
        <dbReference type="EMBL" id="KAK5645230.1"/>
    </source>
</evidence>
<feature type="chain" id="PRO_5042982899" description="Serpin domain-containing protein" evidence="5">
    <location>
        <begin position="19"/>
        <end position="394"/>
    </location>
</feature>
<evidence type="ECO:0000256" key="1">
    <source>
        <dbReference type="ARBA" id="ARBA00009500"/>
    </source>
</evidence>
<dbReference type="CDD" id="cd19601">
    <property type="entry name" value="serpin42Da-like"/>
    <property type="match status" value="1"/>
</dbReference>
<comment type="caution">
    <text evidence="7">The sequence shown here is derived from an EMBL/GenBank/DDBJ whole genome shotgun (WGS) entry which is preliminary data.</text>
</comment>
<proteinExistence type="inferred from homology"/>
<keyword evidence="8" id="KW-1185">Reference proteome</keyword>
<gene>
    <name evidence="7" type="ORF">RI129_006530</name>
</gene>
<dbReference type="PANTHER" id="PTHR11461">
    <property type="entry name" value="SERINE PROTEASE INHIBITOR, SERPIN"/>
    <property type="match status" value="1"/>
</dbReference>
<evidence type="ECO:0000256" key="3">
    <source>
        <dbReference type="ARBA" id="ARBA00022900"/>
    </source>
</evidence>
<dbReference type="PROSITE" id="PS00284">
    <property type="entry name" value="SERPIN"/>
    <property type="match status" value="1"/>
</dbReference>
<name>A0AAN7ZG95_9COLE</name>
<comment type="similarity">
    <text evidence="1 4">Belongs to the serpin family.</text>
</comment>
<dbReference type="Proteomes" id="UP001329430">
    <property type="component" value="Chromosome 4"/>
</dbReference>
<dbReference type="InterPro" id="IPR036186">
    <property type="entry name" value="Serpin_sf"/>
</dbReference>
<dbReference type="SMART" id="SM00093">
    <property type="entry name" value="SERPIN"/>
    <property type="match status" value="1"/>
</dbReference>
<keyword evidence="3" id="KW-0722">Serine protease inhibitor</keyword>
<evidence type="ECO:0000256" key="2">
    <source>
        <dbReference type="ARBA" id="ARBA00022690"/>
    </source>
</evidence>
<protein>
    <recommendedName>
        <fullName evidence="6">Serpin domain-containing protein</fullName>
    </recommendedName>
</protein>
<keyword evidence="5" id="KW-0732">Signal</keyword>
<dbReference type="EMBL" id="JAVRBK010000004">
    <property type="protein sequence ID" value="KAK5645230.1"/>
    <property type="molecule type" value="Genomic_DNA"/>
</dbReference>
<dbReference type="Gene3D" id="2.30.39.10">
    <property type="entry name" value="Alpha-1-antitrypsin, domain 1"/>
    <property type="match status" value="1"/>
</dbReference>
<dbReference type="InterPro" id="IPR042185">
    <property type="entry name" value="Serpin_sf_2"/>
</dbReference>
<evidence type="ECO:0000259" key="6">
    <source>
        <dbReference type="SMART" id="SM00093"/>
    </source>
</evidence>
<dbReference type="GO" id="GO:0004867">
    <property type="term" value="F:serine-type endopeptidase inhibitor activity"/>
    <property type="evidence" value="ECO:0007669"/>
    <property type="project" value="UniProtKB-KW"/>
</dbReference>
<dbReference type="Pfam" id="PF00079">
    <property type="entry name" value="Serpin"/>
    <property type="match status" value="1"/>
</dbReference>
<dbReference type="InterPro" id="IPR023796">
    <property type="entry name" value="Serpin_dom"/>
</dbReference>
<dbReference type="Gene3D" id="3.30.497.10">
    <property type="entry name" value="Antithrombin, subunit I, domain 2"/>
    <property type="match status" value="1"/>
</dbReference>
<dbReference type="GO" id="GO:0005615">
    <property type="term" value="C:extracellular space"/>
    <property type="evidence" value="ECO:0007669"/>
    <property type="project" value="InterPro"/>
</dbReference>